<evidence type="ECO:0000313" key="2">
    <source>
        <dbReference type="Proteomes" id="UP000316628"/>
    </source>
</evidence>
<keyword evidence="2" id="KW-1185">Reference proteome</keyword>
<comment type="caution">
    <text evidence="1">The sequence shown here is derived from an EMBL/GenBank/DDBJ whole genome shotgun (WGS) entry which is preliminary data.</text>
</comment>
<accession>A0A543JRD6</accession>
<gene>
    <name evidence="1" type="ORF">FHX81_7880</name>
</gene>
<evidence type="ECO:0000313" key="1">
    <source>
        <dbReference type="EMBL" id="TQM85400.1"/>
    </source>
</evidence>
<dbReference type="RefSeq" id="WP_141983443.1">
    <property type="nucleotide sequence ID" value="NZ_VFPP01000001.1"/>
</dbReference>
<sequence length="374" mass="38616">MRTAPAIVSLGLLLTACTTGTSGVPDPVTNEEVVVPSFVVVSGADGIAVVDRAGHERVNALGDDQPWSGPLAAALDAGSAAVVAGDKVAVVGPGRDPVVTDCVDCSGVAVTGGRIVTTRRNHTPGEGFDIVWFDRDLQEVRSLPVRRLEERDDGSAVQAENTESPFTLAADRDGVTVGYLSRIGGVRSGPSIIARYDNDGKIVRSTQVNGTLGMSATSPDRRHLAIGVGGSGGACITVSAPVVVDLDTLVVHPLEPSVPDGAVELGSPYPWFRLTDLMWRDGTVIATGEVHSPPEGESCDPGPARWVRAYDTATSALTDEEEAPRAAARAVGDSCADQVGIVGRAGDGQLIGVGQQSLGRYNRLVLGRPVVAGC</sequence>
<dbReference type="PROSITE" id="PS51257">
    <property type="entry name" value="PROKAR_LIPOPROTEIN"/>
    <property type="match status" value="1"/>
</dbReference>
<name>A0A543JRD6_9PSEU</name>
<dbReference type="OrthoDB" id="3688910at2"/>
<organism evidence="1 2">
    <name type="scientific">Saccharothrix saharensis</name>
    <dbReference type="NCBI Taxonomy" id="571190"/>
    <lineage>
        <taxon>Bacteria</taxon>
        <taxon>Bacillati</taxon>
        <taxon>Actinomycetota</taxon>
        <taxon>Actinomycetes</taxon>
        <taxon>Pseudonocardiales</taxon>
        <taxon>Pseudonocardiaceae</taxon>
        <taxon>Saccharothrix</taxon>
    </lineage>
</organism>
<protein>
    <submittedName>
        <fullName evidence="1">Uncharacterized protein</fullName>
    </submittedName>
</protein>
<proteinExistence type="predicted"/>
<dbReference type="Proteomes" id="UP000316628">
    <property type="component" value="Unassembled WGS sequence"/>
</dbReference>
<dbReference type="EMBL" id="VFPP01000001">
    <property type="protein sequence ID" value="TQM85400.1"/>
    <property type="molecule type" value="Genomic_DNA"/>
</dbReference>
<reference evidence="1 2" key="1">
    <citation type="submission" date="2019-06" db="EMBL/GenBank/DDBJ databases">
        <title>Sequencing the genomes of 1000 actinobacteria strains.</title>
        <authorList>
            <person name="Klenk H.-P."/>
        </authorList>
    </citation>
    <scope>NUCLEOTIDE SEQUENCE [LARGE SCALE GENOMIC DNA]</scope>
    <source>
        <strain evidence="1 2">DSM 45456</strain>
    </source>
</reference>
<dbReference type="AlphaFoldDB" id="A0A543JRD6"/>